<dbReference type="STRING" id="644352.J3NTH1"/>
<evidence type="ECO:0000256" key="1">
    <source>
        <dbReference type="SAM" id="MobiDB-lite"/>
    </source>
</evidence>
<evidence type="ECO:0000313" key="4">
    <source>
        <dbReference type="Proteomes" id="UP000006039"/>
    </source>
</evidence>
<protein>
    <submittedName>
        <fullName evidence="2 3">Uncharacterized protein</fullName>
    </submittedName>
</protein>
<dbReference type="eggNOG" id="ENOG502SPSM">
    <property type="taxonomic scope" value="Eukaryota"/>
</dbReference>
<dbReference type="Proteomes" id="UP000006039">
    <property type="component" value="Unassembled WGS sequence"/>
</dbReference>
<reference evidence="4" key="1">
    <citation type="submission" date="2010-07" db="EMBL/GenBank/DDBJ databases">
        <title>The genome sequence of Gaeumannomyces graminis var. tritici strain R3-111a-1.</title>
        <authorList>
            <consortium name="The Broad Institute Genome Sequencing Platform"/>
            <person name="Ma L.-J."/>
            <person name="Dead R."/>
            <person name="Young S."/>
            <person name="Zeng Q."/>
            <person name="Koehrsen M."/>
            <person name="Alvarado L."/>
            <person name="Berlin A."/>
            <person name="Chapman S.B."/>
            <person name="Chen Z."/>
            <person name="Freedman E."/>
            <person name="Gellesch M."/>
            <person name="Goldberg J."/>
            <person name="Griggs A."/>
            <person name="Gujja S."/>
            <person name="Heilman E.R."/>
            <person name="Heiman D."/>
            <person name="Hepburn T."/>
            <person name="Howarth C."/>
            <person name="Jen D."/>
            <person name="Larson L."/>
            <person name="Mehta T."/>
            <person name="Neiman D."/>
            <person name="Pearson M."/>
            <person name="Roberts A."/>
            <person name="Saif S."/>
            <person name="Shea T."/>
            <person name="Shenoy N."/>
            <person name="Sisk P."/>
            <person name="Stolte C."/>
            <person name="Sykes S."/>
            <person name="Walk T."/>
            <person name="White J."/>
            <person name="Yandava C."/>
            <person name="Haas B."/>
            <person name="Nusbaum C."/>
            <person name="Birren B."/>
        </authorList>
    </citation>
    <scope>NUCLEOTIDE SEQUENCE [LARGE SCALE GENOMIC DNA]</scope>
    <source>
        <strain evidence="4">R3-111a-1</strain>
    </source>
</reference>
<reference evidence="3" key="5">
    <citation type="submission" date="2018-04" db="UniProtKB">
        <authorList>
            <consortium name="EnsemblFungi"/>
        </authorList>
    </citation>
    <scope>IDENTIFICATION</scope>
    <source>
        <strain evidence="3">R3-111a-1</strain>
    </source>
</reference>
<feature type="region of interest" description="Disordered" evidence="1">
    <location>
        <begin position="1"/>
        <end position="79"/>
    </location>
</feature>
<sequence length="459" mass="51910">MAGEGHVPGRSEGNKMKQNHMGHQDQHHHHQDQHQEHHQAQRSQQSQAQSTQQSQAQSAQQNQAGQQIPGNRQAQAGQQINDGHQAQGFQPRNAYQQDQGFQHYRENLRSLSQNLQGDSPSFSMSPPAAAPPGLIWAKTHHEVVRELDACGKALEAKKRLKDAEQELRKSTAAPPVLNQMRDEYLVNEMQKLRSTIRNFAADYFGGPPRDMDPDQLEATEWREEIAAILPDTDWILKYIMSNEKCPSIAQALLWDALQICVFGRFIWAREMGGSFRALERSLAPDPDIPSTSDSIKKYYKWRAETINLIFASMTGNDGQPIPSEALESWKSDCIEYMRCLIDPFLRKSDRTDSSYVNDLNQILDQALALDKDMSVQASPVVLFKQDVKPFLQFQQDEMELEHGETIYTAEQQVLLVVSPAMKRRGRSSGEGFDQERVLLPMTASCSPGTQHSMTMATRN</sequence>
<proteinExistence type="predicted"/>
<name>J3NTH1_GAET3</name>
<dbReference type="GeneID" id="20345028"/>
<feature type="compositionally biased region" description="Polar residues" evidence="1">
    <location>
        <begin position="68"/>
        <end position="79"/>
    </location>
</feature>
<dbReference type="AlphaFoldDB" id="J3NTH1"/>
<dbReference type="EnsemblFungi" id="EJT79486">
    <property type="protein sequence ID" value="EJT79486"/>
    <property type="gene ID" value="GGTG_04570"/>
</dbReference>
<dbReference type="HOGENOM" id="CLU_033001_0_0_1"/>
<reference evidence="2" key="3">
    <citation type="submission" date="2010-09" db="EMBL/GenBank/DDBJ databases">
        <title>Annotation of Gaeumannomyces graminis var. tritici R3-111a-1.</title>
        <authorList>
            <consortium name="The Broad Institute Genome Sequencing Platform"/>
            <person name="Ma L.-J."/>
            <person name="Dead R."/>
            <person name="Young S.K."/>
            <person name="Zeng Q."/>
            <person name="Gargeya S."/>
            <person name="Fitzgerald M."/>
            <person name="Haas B."/>
            <person name="Abouelleil A."/>
            <person name="Alvarado L."/>
            <person name="Arachchi H.M."/>
            <person name="Berlin A."/>
            <person name="Brown A."/>
            <person name="Chapman S.B."/>
            <person name="Chen Z."/>
            <person name="Dunbar C."/>
            <person name="Freedman E."/>
            <person name="Gearin G."/>
            <person name="Gellesch M."/>
            <person name="Goldberg J."/>
            <person name="Griggs A."/>
            <person name="Gujja S."/>
            <person name="Heiman D."/>
            <person name="Howarth C."/>
            <person name="Larson L."/>
            <person name="Lui A."/>
            <person name="MacDonald P.J.P."/>
            <person name="Mehta T."/>
            <person name="Montmayeur A."/>
            <person name="Murphy C."/>
            <person name="Neiman D."/>
            <person name="Pearson M."/>
            <person name="Priest M."/>
            <person name="Roberts A."/>
            <person name="Saif S."/>
            <person name="Shea T."/>
            <person name="Shenoy N."/>
            <person name="Sisk P."/>
            <person name="Stolte C."/>
            <person name="Sykes S."/>
            <person name="Yandava C."/>
            <person name="Wortman J."/>
            <person name="Nusbaum C."/>
            <person name="Birren B."/>
        </authorList>
    </citation>
    <scope>NUCLEOTIDE SEQUENCE</scope>
    <source>
        <strain evidence="2">R3-111a-1</strain>
    </source>
</reference>
<gene>
    <name evidence="3" type="primary">20345028</name>
    <name evidence="2" type="ORF">GGTG_04570</name>
</gene>
<accession>J3NTH1</accession>
<dbReference type="RefSeq" id="XP_009220631.1">
    <property type="nucleotide sequence ID" value="XM_009222367.1"/>
</dbReference>
<reference evidence="3" key="4">
    <citation type="journal article" date="2015" name="G3 (Bethesda)">
        <title>Genome sequences of three phytopathogenic species of the Magnaporthaceae family of fungi.</title>
        <authorList>
            <person name="Okagaki L.H."/>
            <person name="Nunes C.C."/>
            <person name="Sailsbery J."/>
            <person name="Clay B."/>
            <person name="Brown D."/>
            <person name="John T."/>
            <person name="Oh Y."/>
            <person name="Young N."/>
            <person name="Fitzgerald M."/>
            <person name="Haas B.J."/>
            <person name="Zeng Q."/>
            <person name="Young S."/>
            <person name="Adiconis X."/>
            <person name="Fan L."/>
            <person name="Levin J.Z."/>
            <person name="Mitchell T.K."/>
            <person name="Okubara P.A."/>
            <person name="Farman M.L."/>
            <person name="Kohn L.M."/>
            <person name="Birren B."/>
            <person name="Ma L.-J."/>
            <person name="Dean R.A."/>
        </authorList>
    </citation>
    <scope>NUCLEOTIDE SEQUENCE</scope>
    <source>
        <strain evidence="3">R3-111a-1</strain>
    </source>
</reference>
<organism evidence="2">
    <name type="scientific">Gaeumannomyces tritici (strain R3-111a-1)</name>
    <name type="common">Wheat and barley take-all root rot fungus</name>
    <name type="synonym">Gaeumannomyces graminis var. tritici</name>
    <dbReference type="NCBI Taxonomy" id="644352"/>
    <lineage>
        <taxon>Eukaryota</taxon>
        <taxon>Fungi</taxon>
        <taxon>Dikarya</taxon>
        <taxon>Ascomycota</taxon>
        <taxon>Pezizomycotina</taxon>
        <taxon>Sordariomycetes</taxon>
        <taxon>Sordariomycetidae</taxon>
        <taxon>Magnaporthales</taxon>
        <taxon>Magnaporthaceae</taxon>
        <taxon>Gaeumannomyces</taxon>
    </lineage>
</organism>
<feature type="compositionally biased region" description="Low complexity" evidence="1">
    <location>
        <begin position="41"/>
        <end position="67"/>
    </location>
</feature>
<keyword evidence="4" id="KW-1185">Reference proteome</keyword>
<dbReference type="EMBL" id="GL385396">
    <property type="protein sequence ID" value="EJT79486.1"/>
    <property type="molecule type" value="Genomic_DNA"/>
</dbReference>
<dbReference type="VEuPathDB" id="FungiDB:GGTG_04570"/>
<evidence type="ECO:0000313" key="2">
    <source>
        <dbReference type="EMBL" id="EJT79486.1"/>
    </source>
</evidence>
<evidence type="ECO:0000313" key="3">
    <source>
        <dbReference type="EnsemblFungi" id="EJT79486"/>
    </source>
</evidence>
<dbReference type="OrthoDB" id="5213630at2759"/>
<reference evidence="2" key="2">
    <citation type="submission" date="2010-07" db="EMBL/GenBank/DDBJ databases">
        <authorList>
            <consortium name="The Broad Institute Genome Sequencing Platform"/>
            <consortium name="Broad Institute Genome Sequencing Center for Infectious Disease"/>
            <person name="Ma L.-J."/>
            <person name="Dead R."/>
            <person name="Young S."/>
            <person name="Zeng Q."/>
            <person name="Koehrsen M."/>
            <person name="Alvarado L."/>
            <person name="Berlin A."/>
            <person name="Chapman S.B."/>
            <person name="Chen Z."/>
            <person name="Freedman E."/>
            <person name="Gellesch M."/>
            <person name="Goldberg J."/>
            <person name="Griggs A."/>
            <person name="Gujja S."/>
            <person name="Heilman E.R."/>
            <person name="Heiman D."/>
            <person name="Hepburn T."/>
            <person name="Howarth C."/>
            <person name="Jen D."/>
            <person name="Larson L."/>
            <person name="Mehta T."/>
            <person name="Neiman D."/>
            <person name="Pearson M."/>
            <person name="Roberts A."/>
            <person name="Saif S."/>
            <person name="Shea T."/>
            <person name="Shenoy N."/>
            <person name="Sisk P."/>
            <person name="Stolte C."/>
            <person name="Sykes S."/>
            <person name="Walk T."/>
            <person name="White J."/>
            <person name="Yandava C."/>
            <person name="Haas B."/>
            <person name="Nusbaum C."/>
            <person name="Birren B."/>
        </authorList>
    </citation>
    <scope>NUCLEOTIDE SEQUENCE</scope>
    <source>
        <strain evidence="2">R3-111a-1</strain>
    </source>
</reference>